<dbReference type="EMBL" id="CP007793">
    <property type="protein sequence ID" value="AIB11778.1"/>
    <property type="molecule type" value="Genomic_DNA"/>
</dbReference>
<reference evidence="1 2" key="1">
    <citation type="journal article" date="2014" name="Genome Announc.">
        <title>Complete Genome Sequence of the Model Rhizosphere Strain Azospirillum brasilense Az39, Successfully Applied in Agriculture.</title>
        <authorList>
            <person name="Rivera D."/>
            <person name="Revale S."/>
            <person name="Molina R."/>
            <person name="Gualpa J."/>
            <person name="Puente M."/>
            <person name="Maroniche G."/>
            <person name="Paris G."/>
            <person name="Baker D."/>
            <person name="Clavijo B."/>
            <person name="McLay K."/>
            <person name="Spaepen S."/>
            <person name="Perticari A."/>
            <person name="Vazquez M."/>
            <person name="Wisniewski-Dye F."/>
            <person name="Watkins C."/>
            <person name="Martinez-Abarca F."/>
            <person name="Vanderleyden J."/>
            <person name="Cassan F."/>
        </authorList>
    </citation>
    <scope>NUCLEOTIDE SEQUENCE [LARGE SCALE GENOMIC DNA]</scope>
    <source>
        <strain evidence="1 2">Az39</strain>
    </source>
</reference>
<dbReference type="AlphaFoldDB" id="A0A060DLA2"/>
<dbReference type="KEGG" id="abq:ABAZ39_07145"/>
<proteinExistence type="predicted"/>
<name>A0A060DLA2_9PROT</name>
<sequence length="563" mass="57846">MTDPADPWAAYPVVEQPVPVAAPQDDPWAAFPVVQDAPKTGAVMNAGAGINESLANTLGMPADIANWILSAAGVPVAEKQWLGREWWKDRMGDIGADPRNIAPADTAEKAIRGAARGTTDALSVALPAGVAANALRAGTMGEGVASALAAQPVTQAAAGAVGGAAGEATDSPALGLVAAMATPLAGAAVPRAVTPIRSQLTAEQARLAGVAAKEGIPLTPAQATGSRPLQTMEAAFSTLPMTSGPQRSIQDAQRAAFNRAILKRAGVDADRATPEVLDDAFRALGQRFEDLAARTTVKVDDKLFSDVDAVAKEYGRRLPSDVAPVFQSYMDDLNAMRSAVGQGQTVTIEGRAFQNVVSDVKASARSAQNNPALQNALGKLADALDNGMIRSSPRDVANDWLRVRRDYRNLLTIDKAMSGGTQADRVAGDIPFSTLRMAVRKADPRGFSRGRGELNDLARVGDFIGETRVPSSGTSERSTMTGMLTGGGIGAAGTGTLASTGDPLLSIGVGLGAAALPRVVQALYNSPAGRAWLTNQAAAQAGPTVNKGLAAALLAGEVKGLLD</sequence>
<gene>
    <name evidence="1" type="ORF">ABAZ39_07145</name>
</gene>
<dbReference type="RefSeq" id="WP_038527948.1">
    <property type="nucleotide sequence ID" value="NZ_CP007793.1"/>
</dbReference>
<evidence type="ECO:0000313" key="2">
    <source>
        <dbReference type="Proteomes" id="UP000027186"/>
    </source>
</evidence>
<accession>A0A060DLA2</accession>
<evidence type="ECO:0000313" key="1">
    <source>
        <dbReference type="EMBL" id="AIB11778.1"/>
    </source>
</evidence>
<protein>
    <submittedName>
        <fullName evidence="1">Uncharacterized protein</fullName>
    </submittedName>
</protein>
<organism evidence="1 2">
    <name type="scientific">Azospirillum argentinense</name>
    <dbReference type="NCBI Taxonomy" id="2970906"/>
    <lineage>
        <taxon>Bacteria</taxon>
        <taxon>Pseudomonadati</taxon>
        <taxon>Pseudomonadota</taxon>
        <taxon>Alphaproteobacteria</taxon>
        <taxon>Rhodospirillales</taxon>
        <taxon>Azospirillaceae</taxon>
        <taxon>Azospirillum</taxon>
    </lineage>
</organism>
<dbReference type="Proteomes" id="UP000027186">
    <property type="component" value="Chromosome"/>
</dbReference>